<dbReference type="PANTHER" id="PTHR43876:SF7">
    <property type="entry name" value="UBIQUINONE BIOSYNTHESIS MONOOXYGENASE COQ6, MITOCHONDRIAL"/>
    <property type="match status" value="1"/>
</dbReference>
<reference evidence="2" key="1">
    <citation type="journal article" date="2008" name="Nat. Genet.">
        <title>The Pristionchus pacificus genome provides a unique perspective on nematode lifestyle and parasitism.</title>
        <authorList>
            <person name="Dieterich C."/>
            <person name="Clifton S.W."/>
            <person name="Schuster L.N."/>
            <person name="Chinwalla A."/>
            <person name="Delehaunty K."/>
            <person name="Dinkelacker I."/>
            <person name="Fulton L."/>
            <person name="Fulton R."/>
            <person name="Godfrey J."/>
            <person name="Minx P."/>
            <person name="Mitreva M."/>
            <person name="Roeseler W."/>
            <person name="Tian H."/>
            <person name="Witte H."/>
            <person name="Yang S.P."/>
            <person name="Wilson R.K."/>
            <person name="Sommer R.J."/>
        </authorList>
    </citation>
    <scope>NUCLEOTIDE SEQUENCE [LARGE SCALE GENOMIC DNA]</scope>
    <source>
        <strain evidence="2">PS312</strain>
    </source>
</reference>
<dbReference type="PRINTS" id="PR00420">
    <property type="entry name" value="RNGMNOXGNASE"/>
</dbReference>
<dbReference type="Gene3D" id="3.50.50.60">
    <property type="entry name" value="FAD/NAD(P)-binding domain"/>
    <property type="match status" value="1"/>
</dbReference>
<dbReference type="InterPro" id="IPR002938">
    <property type="entry name" value="FAD-bd"/>
</dbReference>
<dbReference type="EnsemblMetazoa" id="PPA40232.1">
    <property type="protein sequence ID" value="PPA40232.1"/>
    <property type="gene ID" value="WBGene00278601"/>
</dbReference>
<dbReference type="PANTHER" id="PTHR43876">
    <property type="entry name" value="UBIQUINONE BIOSYNTHESIS MONOOXYGENASE COQ6, MITOCHONDRIAL"/>
    <property type="match status" value="1"/>
</dbReference>
<accession>A0A8R1UWA7</accession>
<dbReference type="SUPFAM" id="SSF51905">
    <property type="entry name" value="FAD/NAD(P)-binding domain"/>
    <property type="match status" value="1"/>
</dbReference>
<dbReference type="InterPro" id="IPR051205">
    <property type="entry name" value="UbiH/COQ6_monooxygenase"/>
</dbReference>
<gene>
    <name evidence="1" type="primary">WBGene00278601</name>
</gene>
<reference evidence="1" key="2">
    <citation type="submission" date="2022-06" db="UniProtKB">
        <authorList>
            <consortium name="EnsemblMetazoa"/>
        </authorList>
    </citation>
    <scope>IDENTIFICATION</scope>
    <source>
        <strain evidence="1">PS312</strain>
    </source>
</reference>
<name>A0A2A6BWE6_PRIPA</name>
<dbReference type="GO" id="GO:0071949">
    <property type="term" value="F:FAD binding"/>
    <property type="evidence" value="ECO:0007669"/>
    <property type="project" value="InterPro"/>
</dbReference>
<sequence>MLNLSLFARHASSSSTKASSSCDIIVVGGGLVGNAIAASIGLNPLLRDHKVVVVDSAKTRPCLSTNPSIYSNRVSAVSPASVALFRDLGVWNRLKQYRVKQVNKLHVIESSSRAEIAFDRPGNAEVVAYIVENDAIVGVLSDLLSTLPNITHKTSANVQSCKLPESMNELASVTLDDGQSFSAQLAIGADGANSIVRQSTSIDTKSWSYSQSAVVATLKVSTDGSNDTAWQRFSPNGPIALLPLTSDLSSLVWTTTPDEVRLHLYEKLCYFK</sequence>
<dbReference type="OrthoDB" id="683240at2759"/>
<evidence type="ECO:0000313" key="1">
    <source>
        <dbReference type="EnsemblMetazoa" id="PPA40232.1"/>
    </source>
</evidence>
<proteinExistence type="predicted"/>
<dbReference type="InterPro" id="IPR036188">
    <property type="entry name" value="FAD/NAD-bd_sf"/>
</dbReference>
<keyword evidence="2" id="KW-1185">Reference proteome</keyword>
<accession>A0A2A6BWE6</accession>
<dbReference type="Pfam" id="PF01494">
    <property type="entry name" value="FAD_binding_3"/>
    <property type="match status" value="1"/>
</dbReference>
<dbReference type="AlphaFoldDB" id="A0A2A6BWE6"/>
<evidence type="ECO:0000313" key="2">
    <source>
        <dbReference type="Proteomes" id="UP000005239"/>
    </source>
</evidence>
<organism evidence="1 2">
    <name type="scientific">Pristionchus pacificus</name>
    <name type="common">Parasitic nematode worm</name>
    <dbReference type="NCBI Taxonomy" id="54126"/>
    <lineage>
        <taxon>Eukaryota</taxon>
        <taxon>Metazoa</taxon>
        <taxon>Ecdysozoa</taxon>
        <taxon>Nematoda</taxon>
        <taxon>Chromadorea</taxon>
        <taxon>Rhabditida</taxon>
        <taxon>Rhabditina</taxon>
        <taxon>Diplogasteromorpha</taxon>
        <taxon>Diplogasteroidea</taxon>
        <taxon>Neodiplogasteridae</taxon>
        <taxon>Pristionchus</taxon>
    </lineage>
</organism>
<protein>
    <submittedName>
        <fullName evidence="1">Coq-6</fullName>
    </submittedName>
</protein>
<dbReference type="Proteomes" id="UP000005239">
    <property type="component" value="Unassembled WGS sequence"/>
</dbReference>